<keyword evidence="5 8" id="KW-1133">Transmembrane helix</keyword>
<dbReference type="InterPro" id="IPR050487">
    <property type="entry name" value="FtsQ_DivIB"/>
</dbReference>
<dbReference type="InterPro" id="IPR013685">
    <property type="entry name" value="POTRA_FtsQ_type"/>
</dbReference>
<evidence type="ECO:0000256" key="5">
    <source>
        <dbReference type="ARBA" id="ARBA00022989"/>
    </source>
</evidence>
<evidence type="ECO:0000313" key="11">
    <source>
        <dbReference type="Proteomes" id="UP001501521"/>
    </source>
</evidence>
<comment type="caution">
    <text evidence="10">The sequence shown here is derived from an EMBL/GenBank/DDBJ whole genome shotgun (WGS) entry which is preliminary data.</text>
</comment>
<accession>A0ABP9FLC8</accession>
<evidence type="ECO:0000256" key="7">
    <source>
        <dbReference type="ARBA" id="ARBA00023306"/>
    </source>
</evidence>
<dbReference type="Gene3D" id="3.10.20.310">
    <property type="entry name" value="membrane protein fhac"/>
    <property type="match status" value="1"/>
</dbReference>
<evidence type="ECO:0000256" key="1">
    <source>
        <dbReference type="ARBA" id="ARBA00004370"/>
    </source>
</evidence>
<organism evidence="10 11">
    <name type="scientific">Tessaracoccus lubricantis</name>
    <dbReference type="NCBI Taxonomy" id="545543"/>
    <lineage>
        <taxon>Bacteria</taxon>
        <taxon>Bacillati</taxon>
        <taxon>Actinomycetota</taxon>
        <taxon>Actinomycetes</taxon>
        <taxon>Propionibacteriales</taxon>
        <taxon>Propionibacteriaceae</taxon>
        <taxon>Tessaracoccus</taxon>
    </lineage>
</organism>
<dbReference type="InterPro" id="IPR005548">
    <property type="entry name" value="Cell_div_FtsQ/DivIB_C"/>
</dbReference>
<evidence type="ECO:0000256" key="4">
    <source>
        <dbReference type="ARBA" id="ARBA00022692"/>
    </source>
</evidence>
<evidence type="ECO:0000259" key="9">
    <source>
        <dbReference type="PROSITE" id="PS51779"/>
    </source>
</evidence>
<evidence type="ECO:0000256" key="2">
    <source>
        <dbReference type="ARBA" id="ARBA00022475"/>
    </source>
</evidence>
<feature type="domain" description="POTRA" evidence="9">
    <location>
        <begin position="52"/>
        <end position="120"/>
    </location>
</feature>
<dbReference type="PROSITE" id="PS51779">
    <property type="entry name" value="POTRA"/>
    <property type="match status" value="1"/>
</dbReference>
<keyword evidence="6 8" id="KW-0472">Membrane</keyword>
<dbReference type="Pfam" id="PF08478">
    <property type="entry name" value="POTRA_1"/>
    <property type="match status" value="1"/>
</dbReference>
<name>A0ABP9FLC8_9ACTN</name>
<evidence type="ECO:0000256" key="3">
    <source>
        <dbReference type="ARBA" id="ARBA00022618"/>
    </source>
</evidence>
<dbReference type="InterPro" id="IPR034746">
    <property type="entry name" value="POTRA"/>
</dbReference>
<evidence type="ECO:0000256" key="6">
    <source>
        <dbReference type="ARBA" id="ARBA00023136"/>
    </source>
</evidence>
<evidence type="ECO:0000256" key="8">
    <source>
        <dbReference type="SAM" id="Phobius"/>
    </source>
</evidence>
<dbReference type="Proteomes" id="UP001501521">
    <property type="component" value="Unassembled WGS sequence"/>
</dbReference>
<comment type="subcellular location">
    <subcellularLocation>
        <location evidence="1">Membrane</location>
    </subcellularLocation>
</comment>
<keyword evidence="7" id="KW-0131">Cell cycle</keyword>
<dbReference type="PANTHER" id="PTHR37820:SF1">
    <property type="entry name" value="CELL DIVISION PROTEIN FTSQ"/>
    <property type="match status" value="1"/>
</dbReference>
<keyword evidence="2" id="KW-1003">Cell membrane</keyword>
<evidence type="ECO:0000313" key="10">
    <source>
        <dbReference type="EMBL" id="GAA4903614.1"/>
    </source>
</evidence>
<reference evidence="11" key="1">
    <citation type="journal article" date="2019" name="Int. J. Syst. Evol. Microbiol.">
        <title>The Global Catalogue of Microorganisms (GCM) 10K type strain sequencing project: providing services to taxonomists for standard genome sequencing and annotation.</title>
        <authorList>
            <consortium name="The Broad Institute Genomics Platform"/>
            <consortium name="The Broad Institute Genome Sequencing Center for Infectious Disease"/>
            <person name="Wu L."/>
            <person name="Ma J."/>
        </authorList>
    </citation>
    <scope>NUCLEOTIDE SEQUENCE [LARGE SCALE GENOMIC DNA]</scope>
    <source>
        <strain evidence="11">JCM 19125</strain>
    </source>
</reference>
<dbReference type="RefSeq" id="WP_345583014.1">
    <property type="nucleotide sequence ID" value="NZ_BAABLV010000036.1"/>
</dbReference>
<feature type="transmembrane region" description="Helical" evidence="8">
    <location>
        <begin position="26"/>
        <end position="47"/>
    </location>
</feature>
<proteinExistence type="predicted"/>
<dbReference type="PANTHER" id="PTHR37820">
    <property type="entry name" value="CELL DIVISION PROTEIN DIVIB"/>
    <property type="match status" value="1"/>
</dbReference>
<keyword evidence="11" id="KW-1185">Reference proteome</keyword>
<keyword evidence="4 8" id="KW-0812">Transmembrane</keyword>
<sequence length="243" mass="26053">MNDALPPGEFARALQDKRNAERRRRWWLGGGVVGAVLLVGLGVWLAFFSQVFAAQQVSVSGVSLLTTDEVAAAAQVSLGEPLLTQDLGAVTERVQDLPAVRSVEVSRQLPDTVAIEVTERTAAFLRERDGQYDWIDDEGVAFHRTPAPAEGDLLAVVAAVEDQQRLLADVATVARHIPPELRPEVVAVQAAAVDRISFTLEGGRTVVWGSADESELKAQVVSALLSVEATVYDVSAPGHPTTR</sequence>
<dbReference type="Pfam" id="PF03799">
    <property type="entry name" value="FtsQ_DivIB_C"/>
    <property type="match status" value="1"/>
</dbReference>
<protein>
    <recommendedName>
        <fullName evidence="9">POTRA domain-containing protein</fullName>
    </recommendedName>
</protein>
<gene>
    <name evidence="10" type="ORF">GCM10025789_23220</name>
</gene>
<keyword evidence="3" id="KW-0132">Cell division</keyword>
<dbReference type="EMBL" id="BAABLV010000036">
    <property type="protein sequence ID" value="GAA4903614.1"/>
    <property type="molecule type" value="Genomic_DNA"/>
</dbReference>